<feature type="compositionally biased region" description="Low complexity" evidence="2">
    <location>
        <begin position="515"/>
        <end position="529"/>
    </location>
</feature>
<accession>A0AAD7UK68</accession>
<protein>
    <submittedName>
        <fullName evidence="3">Uncharacterized protein</fullName>
    </submittedName>
</protein>
<keyword evidence="4" id="KW-1185">Reference proteome</keyword>
<feature type="coiled-coil region" evidence="1">
    <location>
        <begin position="204"/>
        <end position="231"/>
    </location>
</feature>
<sequence>MDRRPKSIRKKTVSMVDNHLSKQKSVYDRWIVELCRDADDSADERDRLKTKLHVLKEDQKRKVMVKILKRLLNAQYFRAWSCWYEVTVKMHQRLVAAEIKDLRAEVEEQTKDAERIEAEVETRTQEARTARLRTATESQRRLVAKILTKLCQGLARLAWTQWAGQSTARKQQRQLMVKILKRLYRAQLSKGMTRWNVITKKSLLINKLERKAALEKELADLDTKAQHFGAEIRKRQDDARNAAILASSRAQKDLIVKILRKMCNSFLLMGWAVWKAKWLNYRRDSALLTKVLSRLVNIKLHAALRFWHLVIFSLATNKSKVKQMLLRSQRDKLLETLRERAEQLQKLQAEALGLARASKENAISATAVKAASGHFADHLLLLIDRKIAEGLVEPPEKNNADRSPVPPVSPSHAYSDFRTPQTSPRPRVTSPGNFAHSVLLPPSLSAEGARHELLAFIFELEQRGHIRPDDVGASLSAPRAPSVSLASRNIPGRETWPEPRDSYLVPELAKVESVSRPPAASPASKQQQQHDAMSVARTSAIRSRLEPLLRPLAMAGDARLYSAMKTYRSTNNIVDFWDTLENLHALA</sequence>
<proteinExistence type="predicted"/>
<name>A0AAD7UK68_9STRA</name>
<gene>
    <name evidence="3" type="ORF">CTAYLR_007095</name>
</gene>
<comment type="caution">
    <text evidence="3">The sequence shown here is derived from an EMBL/GenBank/DDBJ whole genome shotgun (WGS) entry which is preliminary data.</text>
</comment>
<organism evidence="3 4">
    <name type="scientific">Chrysophaeum taylorii</name>
    <dbReference type="NCBI Taxonomy" id="2483200"/>
    <lineage>
        <taxon>Eukaryota</taxon>
        <taxon>Sar</taxon>
        <taxon>Stramenopiles</taxon>
        <taxon>Ochrophyta</taxon>
        <taxon>Pelagophyceae</taxon>
        <taxon>Pelagomonadales</taxon>
        <taxon>Pelagomonadaceae</taxon>
        <taxon>Chrysophaeum</taxon>
    </lineage>
</organism>
<dbReference type="Proteomes" id="UP001230188">
    <property type="component" value="Unassembled WGS sequence"/>
</dbReference>
<dbReference type="EMBL" id="JAQMWT010000119">
    <property type="protein sequence ID" value="KAJ8610094.1"/>
    <property type="molecule type" value="Genomic_DNA"/>
</dbReference>
<evidence type="ECO:0000313" key="4">
    <source>
        <dbReference type="Proteomes" id="UP001230188"/>
    </source>
</evidence>
<feature type="region of interest" description="Disordered" evidence="2">
    <location>
        <begin position="394"/>
        <end position="434"/>
    </location>
</feature>
<feature type="coiled-coil region" evidence="1">
    <location>
        <begin position="96"/>
        <end position="126"/>
    </location>
</feature>
<evidence type="ECO:0000256" key="1">
    <source>
        <dbReference type="SAM" id="Coils"/>
    </source>
</evidence>
<evidence type="ECO:0000256" key="2">
    <source>
        <dbReference type="SAM" id="MobiDB-lite"/>
    </source>
</evidence>
<dbReference type="AlphaFoldDB" id="A0AAD7UK68"/>
<reference evidence="3" key="1">
    <citation type="submission" date="2023-01" db="EMBL/GenBank/DDBJ databases">
        <title>Metagenome sequencing of chrysophaentin producing Chrysophaeum taylorii.</title>
        <authorList>
            <person name="Davison J."/>
            <person name="Bewley C."/>
        </authorList>
    </citation>
    <scope>NUCLEOTIDE SEQUENCE</scope>
    <source>
        <strain evidence="3">NIES-1699</strain>
    </source>
</reference>
<feature type="region of interest" description="Disordered" evidence="2">
    <location>
        <begin position="514"/>
        <end position="534"/>
    </location>
</feature>
<keyword evidence="1" id="KW-0175">Coiled coil</keyword>
<evidence type="ECO:0000313" key="3">
    <source>
        <dbReference type="EMBL" id="KAJ8610094.1"/>
    </source>
</evidence>